<name>A0A1B4V1S9_9GAMM</name>
<dbReference type="KEGG" id="sva:SVA_0861"/>
<dbReference type="Pfam" id="PF12007">
    <property type="entry name" value="DUF3501"/>
    <property type="match status" value="1"/>
</dbReference>
<dbReference type="AlphaFoldDB" id="A0A1B4V1S9"/>
<evidence type="ECO:0008006" key="3">
    <source>
        <dbReference type="Google" id="ProtNLM"/>
    </source>
</evidence>
<sequence length="189" mass="21325">MQKLTSQDLYSPERYAQLRAGWRARAMAHKRHRRLQLGPCLVLQFEDRLTVQYQIQEMVRVERITAPEGLEEQLSTYNPLIPDGRNWKATLLIECDHAWWVHRGIAGRVWVAVGNRGRAYAVADEDLGAAGSDDGPVHFLRFELTATMRAGALHGAPFSAGVDHESCRCRVAPLPHALVRALRADLLRP</sequence>
<protein>
    <recommendedName>
        <fullName evidence="3">DUF3501 family protein</fullName>
    </recommendedName>
</protein>
<dbReference type="RefSeq" id="WP_096459247.1">
    <property type="nucleotide sequence ID" value="NZ_AP014936.1"/>
</dbReference>
<dbReference type="EMBL" id="AP014936">
    <property type="protein sequence ID" value="BAU47440.1"/>
    <property type="molecule type" value="Genomic_DNA"/>
</dbReference>
<evidence type="ECO:0000313" key="2">
    <source>
        <dbReference type="Proteomes" id="UP000218899"/>
    </source>
</evidence>
<evidence type="ECO:0000313" key="1">
    <source>
        <dbReference type="EMBL" id="BAU47440.1"/>
    </source>
</evidence>
<dbReference type="InterPro" id="IPR021890">
    <property type="entry name" value="DUF3501"/>
</dbReference>
<dbReference type="OrthoDB" id="9780579at2"/>
<proteinExistence type="predicted"/>
<keyword evidence="2" id="KW-1185">Reference proteome</keyword>
<dbReference type="Proteomes" id="UP000218899">
    <property type="component" value="Chromosome"/>
</dbReference>
<accession>A0A1B4V1S9</accession>
<reference evidence="1 2" key="1">
    <citation type="submission" date="2015-08" db="EMBL/GenBank/DDBJ databases">
        <title>Complete genome sequence of Sulfurifustis variabilis.</title>
        <authorList>
            <person name="Miura A."/>
            <person name="Kojima H."/>
            <person name="Fukui M."/>
        </authorList>
    </citation>
    <scope>NUCLEOTIDE SEQUENCE [LARGE SCALE GENOMIC DNA]</scope>
    <source>
        <strain evidence="2">skN76</strain>
    </source>
</reference>
<gene>
    <name evidence="1" type="ORF">SVA_0861</name>
</gene>
<organism evidence="1 2">
    <name type="scientific">Sulfurifustis variabilis</name>
    <dbReference type="NCBI Taxonomy" id="1675686"/>
    <lineage>
        <taxon>Bacteria</taxon>
        <taxon>Pseudomonadati</taxon>
        <taxon>Pseudomonadota</taxon>
        <taxon>Gammaproteobacteria</taxon>
        <taxon>Acidiferrobacterales</taxon>
        <taxon>Acidiferrobacteraceae</taxon>
        <taxon>Sulfurifustis</taxon>
    </lineage>
</organism>